<feature type="binding site" evidence="17">
    <location>
        <position position="327"/>
    </location>
    <ligand>
        <name>(6S)-NADPHX</name>
        <dbReference type="ChEBI" id="CHEBI:64076"/>
    </ligand>
</feature>
<feature type="binding site" evidence="17">
    <location>
        <position position="441"/>
    </location>
    <ligand>
        <name>AMP</name>
        <dbReference type="ChEBI" id="CHEBI:456215"/>
    </ligand>
</feature>
<dbReference type="PROSITE" id="PS51383">
    <property type="entry name" value="YJEF_C_3"/>
    <property type="match status" value="1"/>
</dbReference>
<evidence type="ECO:0000256" key="6">
    <source>
        <dbReference type="ARBA" id="ARBA00022741"/>
    </source>
</evidence>
<dbReference type="GO" id="GO:0005524">
    <property type="term" value="F:ATP binding"/>
    <property type="evidence" value="ECO:0007669"/>
    <property type="project" value="UniProtKB-UniRule"/>
</dbReference>
<feature type="binding site" evidence="17">
    <location>
        <position position="260"/>
    </location>
    <ligand>
        <name>(6S)-NADPHX</name>
        <dbReference type="ChEBI" id="CHEBI:64076"/>
    </ligand>
</feature>
<dbReference type="RefSeq" id="WP_353893057.1">
    <property type="nucleotide sequence ID" value="NZ_CP159485.1"/>
</dbReference>
<evidence type="ECO:0000259" key="21">
    <source>
        <dbReference type="PROSITE" id="PS51385"/>
    </source>
</evidence>
<keyword evidence="6 17" id="KW-0547">Nucleotide-binding</keyword>
<keyword evidence="11 18" id="KW-0413">Isomerase</keyword>
<comment type="cofactor">
    <cofactor evidence="18 19">
        <name>K(+)</name>
        <dbReference type="ChEBI" id="CHEBI:29103"/>
    </cofactor>
    <text evidence="18 19">Binds 1 potassium ion per subunit.</text>
</comment>
<comment type="catalytic activity">
    <reaction evidence="16 17 19">
        <text>(6S)-NADPHX + ADP = AMP + phosphate + NADPH + H(+)</text>
        <dbReference type="Rhea" id="RHEA:32235"/>
        <dbReference type="ChEBI" id="CHEBI:15378"/>
        <dbReference type="ChEBI" id="CHEBI:43474"/>
        <dbReference type="ChEBI" id="CHEBI:57783"/>
        <dbReference type="ChEBI" id="CHEBI:64076"/>
        <dbReference type="ChEBI" id="CHEBI:456215"/>
        <dbReference type="ChEBI" id="CHEBI:456216"/>
        <dbReference type="EC" id="4.2.1.136"/>
    </reaction>
</comment>
<comment type="catalytic activity">
    <reaction evidence="15 17 19">
        <text>(6S)-NADHX + ADP = AMP + phosphate + NADH + H(+)</text>
        <dbReference type="Rhea" id="RHEA:32223"/>
        <dbReference type="ChEBI" id="CHEBI:15378"/>
        <dbReference type="ChEBI" id="CHEBI:43474"/>
        <dbReference type="ChEBI" id="CHEBI:57945"/>
        <dbReference type="ChEBI" id="CHEBI:64074"/>
        <dbReference type="ChEBI" id="CHEBI:456215"/>
        <dbReference type="ChEBI" id="CHEBI:456216"/>
        <dbReference type="EC" id="4.2.1.136"/>
    </reaction>
</comment>
<dbReference type="HAMAP" id="MF_01965">
    <property type="entry name" value="NADHX_dehydratase"/>
    <property type="match status" value="1"/>
</dbReference>
<dbReference type="EMBL" id="CP159485">
    <property type="protein sequence ID" value="XCI28501.1"/>
    <property type="molecule type" value="Genomic_DNA"/>
</dbReference>
<proteinExistence type="inferred from homology"/>
<keyword evidence="12 17" id="KW-0456">Lyase</keyword>
<dbReference type="InterPro" id="IPR017953">
    <property type="entry name" value="Carbohydrate_kinase_pred_CS"/>
</dbReference>
<comment type="similarity">
    <text evidence="17">Belongs to the NnrD/CARKD family.</text>
</comment>
<dbReference type="PIRSF" id="PIRSF017184">
    <property type="entry name" value="Nnr"/>
    <property type="match status" value="1"/>
</dbReference>
<dbReference type="Gene3D" id="3.40.50.10260">
    <property type="entry name" value="YjeF N-terminal domain"/>
    <property type="match status" value="1"/>
</dbReference>
<evidence type="ECO:0000256" key="17">
    <source>
        <dbReference type="HAMAP-Rule" id="MF_01965"/>
    </source>
</evidence>
<dbReference type="Pfam" id="PF01256">
    <property type="entry name" value="Carb_kinase"/>
    <property type="match status" value="1"/>
</dbReference>
<comment type="similarity">
    <text evidence="3 19">In the N-terminal section; belongs to the NnrE/AIBP family.</text>
</comment>
<keyword evidence="8 17" id="KW-0521">NADP</keyword>
<evidence type="ECO:0000256" key="3">
    <source>
        <dbReference type="ARBA" id="ARBA00006001"/>
    </source>
</evidence>
<comment type="subunit">
    <text evidence="17">Homotetramer.</text>
</comment>
<evidence type="ECO:0000256" key="8">
    <source>
        <dbReference type="ARBA" id="ARBA00022857"/>
    </source>
</evidence>
<gene>
    <name evidence="18" type="primary">nnrE</name>
    <name evidence="17" type="synonym">nnrD</name>
    <name evidence="22" type="ORF">PRVXH_002462</name>
</gene>
<keyword evidence="10 17" id="KW-0520">NAD</keyword>
<dbReference type="PROSITE" id="PS01050">
    <property type="entry name" value="YJEF_C_2"/>
    <property type="match status" value="1"/>
</dbReference>
<evidence type="ECO:0000256" key="12">
    <source>
        <dbReference type="ARBA" id="ARBA00023239"/>
    </source>
</evidence>
<reference evidence="22" key="2">
    <citation type="submission" date="2024-06" db="EMBL/GenBank/DDBJ databases">
        <authorList>
            <person name="Petrova K.O."/>
            <person name="Toshchakov S.V."/>
            <person name="Boltjanskaja Y.V."/>
            <person name="Kevbrin V.V."/>
        </authorList>
    </citation>
    <scope>NUCLEOTIDE SEQUENCE</scope>
    <source>
        <strain evidence="22">Z-710</strain>
    </source>
</reference>
<dbReference type="Pfam" id="PF03853">
    <property type="entry name" value="YjeF_N"/>
    <property type="match status" value="1"/>
</dbReference>
<evidence type="ECO:0000256" key="4">
    <source>
        <dbReference type="ARBA" id="ARBA00009524"/>
    </source>
</evidence>
<feature type="domain" description="YjeF C-terminal" evidence="20">
    <location>
        <begin position="225"/>
        <end position="501"/>
    </location>
</feature>
<dbReference type="EC" id="4.2.1.136" evidence="19"/>
<dbReference type="GO" id="GO:0052856">
    <property type="term" value="F:NAD(P)HX epimerase activity"/>
    <property type="evidence" value="ECO:0007669"/>
    <property type="project" value="UniProtKB-UniRule"/>
</dbReference>
<dbReference type="GO" id="GO:0052855">
    <property type="term" value="F:ADP-dependent NAD(P)H-hydrate dehydratase activity"/>
    <property type="evidence" value="ECO:0007669"/>
    <property type="project" value="UniProtKB-UniRule"/>
</dbReference>
<dbReference type="EC" id="5.1.99.6" evidence="19"/>
<feature type="binding site" evidence="18">
    <location>
        <begin position="128"/>
        <end position="134"/>
    </location>
    <ligand>
        <name>(6S)-NADPHX</name>
        <dbReference type="ChEBI" id="CHEBI:64076"/>
    </ligand>
</feature>
<reference evidence="22" key="1">
    <citation type="journal article" date="2018" name="Antonie Van Leeuwenhoek">
        <title>Proteinivorax hydrogeniformans sp. nov., an anaerobic, haloalkaliphilic bacterium fermenting proteinaceous compounds with high hydrogen production.</title>
        <authorList>
            <person name="Boltyanskaya Y."/>
            <person name="Detkova E."/>
            <person name="Pimenov N."/>
            <person name="Kevbrin V."/>
        </authorList>
    </citation>
    <scope>NUCLEOTIDE SEQUENCE</scope>
    <source>
        <strain evidence="22">Z-710</strain>
    </source>
</reference>
<comment type="catalytic activity">
    <reaction evidence="1 18 19">
        <text>(6R)-NADHX = (6S)-NADHX</text>
        <dbReference type="Rhea" id="RHEA:32215"/>
        <dbReference type="ChEBI" id="CHEBI:64074"/>
        <dbReference type="ChEBI" id="CHEBI:64075"/>
        <dbReference type="EC" id="5.1.99.6"/>
    </reaction>
</comment>
<dbReference type="HAMAP" id="MF_01966">
    <property type="entry name" value="NADHX_epimerase"/>
    <property type="match status" value="1"/>
</dbReference>
<keyword evidence="7 17" id="KW-0067">ATP-binding</keyword>
<sequence length="501" mass="54325">MKLASAENIRFIDAKAESDYMISPLILMENAGRSITEKVIEIIPNDSSIAIFVGSGNNGGDGLVVARHLANKNFNVKVILCSDKLSQNAQKNLEILQNYNEIEVKFAKTLREIKEAVFCDFIIDALLGIGVDSEVSGFYKDAIEYVNSQKRGRVISIDTPSGLPACGPYPHWPMIKADYTITLEYPKENLMVYPHKKLAGKVYKVQIGLPNSLKKEVIPSSYQITSEFVKKILPKRKEDSHKGDYGTGIVLGGNPNMPGAVKLSSLAALKMGVGVLHTVVPTKIQQTLQNYTAENITWGIDYTNWQKSLNELAVPLEKSTAMAVGVGMGTQDNLNFFKKLIASYFKPIIIDGDGLNLLSKLSTKDIKENWILTPHPKEMARLTGLKLNEITKNPVEVAKYFSKEFNCTIVLKGASTVVSSPKGIAFVNISGNNGLSKGGSGDVLTGILLALVCNGATPLAAALSGVYIHGLSADLLVNGQDNRGVLPSEVAFALPKAIKEL</sequence>
<feature type="binding site" evidence="18">
    <location>
        <position position="139"/>
    </location>
    <ligand>
        <name>(6S)-NADPHX</name>
        <dbReference type="ChEBI" id="CHEBI:64076"/>
    </ligand>
</feature>
<accession>A0AAU8HSH3</accession>
<keyword evidence="9 18" id="KW-0630">Potassium</keyword>
<evidence type="ECO:0000256" key="9">
    <source>
        <dbReference type="ARBA" id="ARBA00022958"/>
    </source>
</evidence>
<name>A0AAU8HSH3_9FIRM</name>
<dbReference type="GO" id="GO:0046496">
    <property type="term" value="P:nicotinamide nucleotide metabolic process"/>
    <property type="evidence" value="ECO:0007669"/>
    <property type="project" value="UniProtKB-UniRule"/>
</dbReference>
<feature type="binding site" evidence="18">
    <location>
        <begin position="57"/>
        <end position="61"/>
    </location>
    <ligand>
        <name>(6S)-NADPHX</name>
        <dbReference type="ChEBI" id="CHEBI:64076"/>
    </ligand>
</feature>
<dbReference type="NCBIfam" id="TIGR00196">
    <property type="entry name" value="yjeF_cterm"/>
    <property type="match status" value="1"/>
</dbReference>
<comment type="function">
    <text evidence="17">Catalyzes the dehydration of the S-form of NAD(P)HX at the expense of ADP, which is converted to AMP. Together with NAD(P)HX epimerase, which catalyzes the epimerization of the S- and R-forms, the enzyme allows the repair of both epimers of NAD(P)HX, a damaged form of NAD(P)H that is a result of enzymatic or heat-dependent hydration.</text>
</comment>
<keyword evidence="5 18" id="KW-0479">Metal-binding</keyword>
<comment type="function">
    <text evidence="14 19">Bifunctional enzyme that catalyzes the epimerization of the S- and R-forms of NAD(P)HX and the dehydration of the S-form of NAD(P)HX at the expense of ADP, which is converted to AMP. This allows the repair of both epimers of NAD(P)HX, a damaged form of NAD(P)H that is a result of enzymatic or heat-dependent hydration.</text>
</comment>
<dbReference type="GO" id="GO:0046872">
    <property type="term" value="F:metal ion binding"/>
    <property type="evidence" value="ECO:0007669"/>
    <property type="project" value="UniProtKB-UniRule"/>
</dbReference>
<comment type="function">
    <text evidence="18">Catalyzes the epimerization of the S- and R-forms of NAD(P)HX, a damaged form of NAD(P)H that is a result of enzymatic or heat-dependent hydration. This is a prerequisite for the S-specific NAD(P)H-hydrate dehydratase to allow the repair of both epimers of NAD(P)HX.</text>
</comment>
<evidence type="ECO:0000256" key="19">
    <source>
        <dbReference type="PIRNR" id="PIRNR017184"/>
    </source>
</evidence>
<evidence type="ECO:0000256" key="5">
    <source>
        <dbReference type="ARBA" id="ARBA00022723"/>
    </source>
</evidence>
<evidence type="ECO:0000256" key="16">
    <source>
        <dbReference type="ARBA" id="ARBA00049209"/>
    </source>
</evidence>
<feature type="binding site" evidence="18">
    <location>
        <position position="161"/>
    </location>
    <ligand>
        <name>K(+)</name>
        <dbReference type="ChEBI" id="CHEBI:29103"/>
    </ligand>
</feature>
<dbReference type="InterPro" id="IPR000631">
    <property type="entry name" value="CARKD"/>
</dbReference>
<evidence type="ECO:0000256" key="10">
    <source>
        <dbReference type="ARBA" id="ARBA00023027"/>
    </source>
</evidence>
<dbReference type="InterPro" id="IPR029056">
    <property type="entry name" value="Ribokinase-like"/>
</dbReference>
<comment type="cofactor">
    <cofactor evidence="17">
        <name>Mg(2+)</name>
        <dbReference type="ChEBI" id="CHEBI:18420"/>
    </cofactor>
</comment>
<feature type="binding site" evidence="17">
    <location>
        <begin position="412"/>
        <end position="416"/>
    </location>
    <ligand>
        <name>AMP</name>
        <dbReference type="ChEBI" id="CHEBI:456215"/>
    </ligand>
</feature>
<feature type="binding site" evidence="17">
    <location>
        <position position="442"/>
    </location>
    <ligand>
        <name>(6S)-NADPHX</name>
        <dbReference type="ChEBI" id="CHEBI:64076"/>
    </ligand>
</feature>
<dbReference type="GO" id="GO:0110051">
    <property type="term" value="P:metabolite repair"/>
    <property type="evidence" value="ECO:0007669"/>
    <property type="project" value="TreeGrafter"/>
</dbReference>
<dbReference type="SUPFAM" id="SSF53613">
    <property type="entry name" value="Ribokinase-like"/>
    <property type="match status" value="1"/>
</dbReference>
<evidence type="ECO:0000256" key="1">
    <source>
        <dbReference type="ARBA" id="ARBA00000013"/>
    </source>
</evidence>
<dbReference type="AlphaFoldDB" id="A0AAU8HSH3"/>
<keyword evidence="13" id="KW-0511">Multifunctional enzyme</keyword>
<dbReference type="InterPro" id="IPR004443">
    <property type="entry name" value="YjeF_N_dom"/>
</dbReference>
<evidence type="ECO:0000313" key="22">
    <source>
        <dbReference type="EMBL" id="XCI28501.1"/>
    </source>
</evidence>
<feature type="binding site" evidence="18">
    <location>
        <position position="124"/>
    </location>
    <ligand>
        <name>K(+)</name>
        <dbReference type="ChEBI" id="CHEBI:29103"/>
    </ligand>
</feature>
<evidence type="ECO:0000256" key="13">
    <source>
        <dbReference type="ARBA" id="ARBA00023268"/>
    </source>
</evidence>
<comment type="similarity">
    <text evidence="18">Belongs to the NnrE/AIBP family.</text>
</comment>
<dbReference type="PANTHER" id="PTHR12592:SF0">
    <property type="entry name" value="ATP-DEPENDENT (S)-NAD(P)H-HYDRATE DEHYDRATASE"/>
    <property type="match status" value="1"/>
</dbReference>
<evidence type="ECO:0000256" key="15">
    <source>
        <dbReference type="ARBA" id="ARBA00048238"/>
    </source>
</evidence>
<dbReference type="CDD" id="cd01171">
    <property type="entry name" value="YXKO-related"/>
    <property type="match status" value="1"/>
</dbReference>
<comment type="similarity">
    <text evidence="4 19">In the C-terminal section; belongs to the NnrD/CARKD family.</text>
</comment>
<evidence type="ECO:0000256" key="14">
    <source>
        <dbReference type="ARBA" id="ARBA00025153"/>
    </source>
</evidence>
<dbReference type="PANTHER" id="PTHR12592">
    <property type="entry name" value="ATP-DEPENDENT (S)-NAD(P)H-HYDRATE DEHYDRATASE FAMILY MEMBER"/>
    <property type="match status" value="1"/>
</dbReference>
<evidence type="ECO:0000259" key="20">
    <source>
        <dbReference type="PROSITE" id="PS51383"/>
    </source>
</evidence>
<feature type="binding site" evidence="18">
    <location>
        <position position="158"/>
    </location>
    <ligand>
        <name>(6S)-NADPHX</name>
        <dbReference type="ChEBI" id="CHEBI:64076"/>
    </ligand>
</feature>
<comment type="catalytic activity">
    <reaction evidence="2 18 19">
        <text>(6R)-NADPHX = (6S)-NADPHX</text>
        <dbReference type="Rhea" id="RHEA:32227"/>
        <dbReference type="ChEBI" id="CHEBI:64076"/>
        <dbReference type="ChEBI" id="CHEBI:64077"/>
        <dbReference type="EC" id="5.1.99.6"/>
    </reaction>
</comment>
<evidence type="ECO:0000256" key="18">
    <source>
        <dbReference type="HAMAP-Rule" id="MF_01966"/>
    </source>
</evidence>
<dbReference type="PROSITE" id="PS51385">
    <property type="entry name" value="YJEF_N"/>
    <property type="match status" value="1"/>
</dbReference>
<feature type="binding site" evidence="18">
    <location>
        <position position="58"/>
    </location>
    <ligand>
        <name>K(+)</name>
        <dbReference type="ChEBI" id="CHEBI:29103"/>
    </ligand>
</feature>
<evidence type="ECO:0000256" key="11">
    <source>
        <dbReference type="ARBA" id="ARBA00023235"/>
    </source>
</evidence>
<protein>
    <recommendedName>
        <fullName evidence="19">Bifunctional NAD(P)H-hydrate repair enzyme</fullName>
    </recommendedName>
    <alternativeName>
        <fullName evidence="19">Nicotinamide nucleotide repair protein</fullName>
    </alternativeName>
    <domain>
        <recommendedName>
            <fullName evidence="19">ADP-dependent (S)-NAD(P)H-hydrate dehydratase</fullName>
            <ecNumber evidence="19">4.2.1.136</ecNumber>
        </recommendedName>
        <alternativeName>
            <fullName evidence="19">ADP-dependent NAD(P)HX dehydratase</fullName>
        </alternativeName>
    </domain>
    <domain>
        <recommendedName>
            <fullName evidence="19">NAD(P)H-hydrate epimerase</fullName>
            <ecNumber evidence="19">5.1.99.6</ecNumber>
        </recommendedName>
    </domain>
</protein>
<dbReference type="NCBIfam" id="TIGR00197">
    <property type="entry name" value="yjeF_nterm"/>
    <property type="match status" value="1"/>
</dbReference>
<organism evidence="22">
    <name type="scientific">Proteinivorax hydrogeniformans</name>
    <dbReference type="NCBI Taxonomy" id="1826727"/>
    <lineage>
        <taxon>Bacteria</taxon>
        <taxon>Bacillati</taxon>
        <taxon>Bacillota</taxon>
        <taxon>Clostridia</taxon>
        <taxon>Eubacteriales</taxon>
        <taxon>Proteinivoracaceae</taxon>
        <taxon>Proteinivorax</taxon>
    </lineage>
</organism>
<evidence type="ECO:0000256" key="7">
    <source>
        <dbReference type="ARBA" id="ARBA00022840"/>
    </source>
</evidence>
<feature type="binding site" evidence="17">
    <location>
        <position position="375"/>
    </location>
    <ligand>
        <name>(6S)-NADPHX</name>
        <dbReference type="ChEBI" id="CHEBI:64076"/>
    </ligand>
</feature>
<dbReference type="Gene3D" id="3.40.1190.20">
    <property type="match status" value="1"/>
</dbReference>
<evidence type="ECO:0000256" key="2">
    <source>
        <dbReference type="ARBA" id="ARBA00000909"/>
    </source>
</evidence>
<dbReference type="InterPro" id="IPR036652">
    <property type="entry name" value="YjeF_N_dom_sf"/>
</dbReference>
<feature type="domain" description="YjeF N-terminal" evidence="21">
    <location>
        <begin position="9"/>
        <end position="215"/>
    </location>
</feature>
<dbReference type="InterPro" id="IPR030677">
    <property type="entry name" value="Nnr"/>
</dbReference>
<dbReference type="SUPFAM" id="SSF64153">
    <property type="entry name" value="YjeF N-terminal domain-like"/>
    <property type="match status" value="1"/>
</dbReference>